<dbReference type="PANTHER" id="PTHR37685">
    <property type="entry name" value="GEO11136P1-RELATED"/>
    <property type="match status" value="1"/>
</dbReference>
<comment type="caution">
    <text evidence="2">The sequence shown here is derived from an EMBL/GenBank/DDBJ whole genome shotgun (WGS) entry which is preliminary data.</text>
</comment>
<protein>
    <recommendedName>
        <fullName evidence="4">Salivary secreted peptide</fullName>
    </recommendedName>
</protein>
<evidence type="ECO:0000256" key="1">
    <source>
        <dbReference type="SAM" id="Phobius"/>
    </source>
</evidence>
<keyword evidence="1" id="KW-0472">Membrane</keyword>
<organism evidence="2 3">
    <name type="scientific">Oryctes borbonicus</name>
    <dbReference type="NCBI Taxonomy" id="1629725"/>
    <lineage>
        <taxon>Eukaryota</taxon>
        <taxon>Metazoa</taxon>
        <taxon>Ecdysozoa</taxon>
        <taxon>Arthropoda</taxon>
        <taxon>Hexapoda</taxon>
        <taxon>Insecta</taxon>
        <taxon>Pterygota</taxon>
        <taxon>Neoptera</taxon>
        <taxon>Endopterygota</taxon>
        <taxon>Coleoptera</taxon>
        <taxon>Polyphaga</taxon>
        <taxon>Scarabaeiformia</taxon>
        <taxon>Scarabaeidae</taxon>
        <taxon>Dynastinae</taxon>
        <taxon>Oryctes</taxon>
    </lineage>
</organism>
<name>A0A0T6BBD6_9SCAR</name>
<keyword evidence="3" id="KW-1185">Reference proteome</keyword>
<sequence length="160" mass="17974">VGTMFKLFVLLTILGITYCVGIGGFYNPYPPQYGPQYGAQYGPQYGAQYGACRQPVYNANGTHSVFIGCVKSTDKLLFNQLYNVSGSYFSTAQKLVKYPKPGYLRNEIITGIWLFDYDRYGKGGYGRIMAGGVGYNNVTIQLRSYKWGRGFNFLVQIYGY</sequence>
<evidence type="ECO:0000313" key="3">
    <source>
        <dbReference type="Proteomes" id="UP000051574"/>
    </source>
</evidence>
<keyword evidence="1" id="KW-0812">Transmembrane</keyword>
<dbReference type="EMBL" id="LJIG01002294">
    <property type="protein sequence ID" value="KRT84646.1"/>
    <property type="molecule type" value="Genomic_DNA"/>
</dbReference>
<feature type="non-terminal residue" evidence="2">
    <location>
        <position position="1"/>
    </location>
</feature>
<feature type="transmembrane region" description="Helical" evidence="1">
    <location>
        <begin position="7"/>
        <end position="26"/>
    </location>
</feature>
<dbReference type="Pfam" id="PF15868">
    <property type="entry name" value="MBF2"/>
    <property type="match status" value="1"/>
</dbReference>
<gene>
    <name evidence="2" type="ORF">AMK59_2740</name>
</gene>
<evidence type="ECO:0008006" key="4">
    <source>
        <dbReference type="Google" id="ProtNLM"/>
    </source>
</evidence>
<dbReference type="OrthoDB" id="8192785at2759"/>
<accession>A0A0T6BBD6</accession>
<dbReference type="Proteomes" id="UP000051574">
    <property type="component" value="Unassembled WGS sequence"/>
</dbReference>
<dbReference type="AlphaFoldDB" id="A0A0T6BBD6"/>
<reference evidence="2 3" key="1">
    <citation type="submission" date="2015-09" db="EMBL/GenBank/DDBJ databases">
        <title>Draft genome of the scarab beetle Oryctes borbonicus.</title>
        <authorList>
            <person name="Meyer J.M."/>
            <person name="Markov G.V."/>
            <person name="Baskaran P."/>
            <person name="Herrmann M."/>
            <person name="Sommer R.J."/>
            <person name="Roedelsperger C."/>
        </authorList>
    </citation>
    <scope>NUCLEOTIDE SEQUENCE [LARGE SCALE GENOMIC DNA]</scope>
    <source>
        <strain evidence="2">OB123</strain>
        <tissue evidence="2">Whole animal</tissue>
    </source>
</reference>
<dbReference type="InterPro" id="IPR031734">
    <property type="entry name" value="MBF2"/>
</dbReference>
<evidence type="ECO:0000313" key="2">
    <source>
        <dbReference type="EMBL" id="KRT84646.1"/>
    </source>
</evidence>
<dbReference type="PANTHER" id="PTHR37685:SF1">
    <property type="entry name" value="GEO11136P1-RELATED"/>
    <property type="match status" value="1"/>
</dbReference>
<proteinExistence type="predicted"/>
<keyword evidence="1" id="KW-1133">Transmembrane helix</keyword>